<dbReference type="GO" id="GO:0005886">
    <property type="term" value="C:plasma membrane"/>
    <property type="evidence" value="ECO:0007669"/>
    <property type="project" value="UniProtKB-SubCell"/>
</dbReference>
<keyword evidence="5 8" id="KW-0812">Transmembrane</keyword>
<dbReference type="PROSITE" id="PS01116">
    <property type="entry name" value="XANTH_URACIL_PERMASE"/>
    <property type="match status" value="1"/>
</dbReference>
<feature type="transmembrane region" description="Helical" evidence="8">
    <location>
        <begin position="76"/>
        <end position="93"/>
    </location>
</feature>
<feature type="transmembrane region" description="Helical" evidence="8">
    <location>
        <begin position="241"/>
        <end position="265"/>
    </location>
</feature>
<evidence type="ECO:0000256" key="5">
    <source>
        <dbReference type="ARBA" id="ARBA00022692"/>
    </source>
</evidence>
<organism evidence="9 10">
    <name type="scientific">Secundilactobacillus collinoides</name>
    <name type="common">Lactobacillus collinoides</name>
    <dbReference type="NCBI Taxonomy" id="33960"/>
    <lineage>
        <taxon>Bacteria</taxon>
        <taxon>Bacillati</taxon>
        <taxon>Bacillota</taxon>
        <taxon>Bacilli</taxon>
        <taxon>Lactobacillales</taxon>
        <taxon>Lactobacillaceae</taxon>
        <taxon>Secundilactobacillus</taxon>
    </lineage>
</organism>
<accession>A0A161UPC5</accession>
<dbReference type="InterPro" id="IPR006042">
    <property type="entry name" value="Xan_ur_permease"/>
</dbReference>
<proteinExistence type="inferred from homology"/>
<evidence type="ECO:0000256" key="4">
    <source>
        <dbReference type="ARBA" id="ARBA00022475"/>
    </source>
</evidence>
<feature type="transmembrane region" description="Helical" evidence="8">
    <location>
        <begin position="173"/>
        <end position="189"/>
    </location>
</feature>
<comment type="caution">
    <text evidence="9">The sequence shown here is derived from an EMBL/GenBank/DDBJ whole genome shotgun (WGS) entry which is preliminary data.</text>
</comment>
<feature type="transmembrane region" description="Helical" evidence="8">
    <location>
        <begin position="135"/>
        <end position="153"/>
    </location>
</feature>
<dbReference type="AlphaFoldDB" id="A0A161UPC5"/>
<dbReference type="NCBIfam" id="TIGR03173">
    <property type="entry name" value="pbuX"/>
    <property type="match status" value="1"/>
</dbReference>
<comment type="similarity">
    <text evidence="2">Belongs to the nucleobase:cation symporter-2 (NCS2) (TC 2.A.40) family.</text>
</comment>
<gene>
    <name evidence="9" type="ORF">TY91_00445</name>
</gene>
<name>A0A161UPC5_SECCO</name>
<feature type="transmembrane region" description="Helical" evidence="8">
    <location>
        <begin position="20"/>
        <end position="41"/>
    </location>
</feature>
<keyword evidence="4" id="KW-1003">Cell membrane</keyword>
<keyword evidence="10" id="KW-1185">Reference proteome</keyword>
<dbReference type="EMBL" id="JYDC01000003">
    <property type="protein sequence ID" value="KZL43342.1"/>
    <property type="molecule type" value="Genomic_DNA"/>
</dbReference>
<dbReference type="NCBIfam" id="NF037981">
    <property type="entry name" value="NCS2_1"/>
    <property type="match status" value="1"/>
</dbReference>
<feature type="transmembrane region" description="Helical" evidence="8">
    <location>
        <begin position="350"/>
        <end position="369"/>
    </location>
</feature>
<feature type="transmembrane region" description="Helical" evidence="8">
    <location>
        <begin position="47"/>
        <end position="69"/>
    </location>
</feature>
<evidence type="ECO:0000313" key="9">
    <source>
        <dbReference type="EMBL" id="KZL43342.1"/>
    </source>
</evidence>
<dbReference type="PANTHER" id="PTHR42810">
    <property type="entry name" value="PURINE PERMEASE C1399.01C-RELATED"/>
    <property type="match status" value="1"/>
</dbReference>
<dbReference type="NCBIfam" id="TIGR00801">
    <property type="entry name" value="ncs2"/>
    <property type="match status" value="1"/>
</dbReference>
<reference evidence="9 10" key="1">
    <citation type="submission" date="2015-02" db="EMBL/GenBank/DDBJ databases">
        <title>Draft genome sequence of Lactobacillus collinoides CUPV2371 isolated from a natural cider, the first genome sequence of a strain of this species.</title>
        <authorList>
            <person name="Puertas A.I."/>
            <person name="Spano G."/>
            <person name="Capozzi V."/>
            <person name="Lamontanara A."/>
            <person name="Orru L."/>
            <person name="Duenas M.T."/>
        </authorList>
    </citation>
    <scope>NUCLEOTIDE SEQUENCE [LARGE SCALE GENOMIC DNA]</scope>
    <source>
        <strain evidence="9 10">237</strain>
    </source>
</reference>
<dbReference type="InterPro" id="IPR006043">
    <property type="entry name" value="NCS2"/>
</dbReference>
<evidence type="ECO:0000313" key="10">
    <source>
        <dbReference type="Proteomes" id="UP000076480"/>
    </source>
</evidence>
<dbReference type="GO" id="GO:0042907">
    <property type="term" value="F:xanthine transmembrane transporter activity"/>
    <property type="evidence" value="ECO:0007669"/>
    <property type="project" value="TreeGrafter"/>
</dbReference>
<evidence type="ECO:0000256" key="2">
    <source>
        <dbReference type="ARBA" id="ARBA00008821"/>
    </source>
</evidence>
<sequence length="441" mass="47267">MRGRTILENTQNDRSVVKNLILGFQHLLAMYSGDILVPLLIGGALHFTAAQMTYLVSMDIFMCGVATLLQLKRTPITGIGLPVVLGCAVEYVAPLQSIGKHFGWAYMYGGIISAGIFIFLVAGIFANLRRFFPPVVTGSLITLIGFTLIPVAFQDLGGGDSTAKSFGTPSNLILGFATALIIIAINIWGRGFLKQISVLIGIVVGTLLAIGMGKIGFASVSAAHWFQLPQLFYFGVPKFEWSSIATMILAAITCMIESTGVYYALADILGRDLDNTDLKHGYRSEGIAAIFGGIFNTFPYSTFSQNVGIVQLSGIKKLRPVYYSAFLLLLLGLIPKFGAIATLIPSSVLGGAMLVMFGMVGAQGIKMLLKVELNNKNMLIIAVSIGLGLGVTTEPTLFQFLPTEVQTILSNGMVVGSFTAVILNLLLNNTSLKNKVEEEKS</sequence>
<keyword evidence="6 8" id="KW-1133">Transmembrane helix</keyword>
<evidence type="ECO:0000256" key="6">
    <source>
        <dbReference type="ARBA" id="ARBA00022989"/>
    </source>
</evidence>
<feature type="transmembrane region" description="Helical" evidence="8">
    <location>
        <begin position="196"/>
        <end position="221"/>
    </location>
</feature>
<feature type="transmembrane region" description="Helical" evidence="8">
    <location>
        <begin position="407"/>
        <end position="427"/>
    </location>
</feature>
<keyword evidence="7 8" id="KW-0472">Membrane</keyword>
<feature type="transmembrane region" description="Helical" evidence="8">
    <location>
        <begin position="321"/>
        <end position="344"/>
    </location>
</feature>
<comment type="subcellular location">
    <subcellularLocation>
        <location evidence="1">Cell membrane</location>
        <topology evidence="1">Multi-pass membrane protein</topology>
    </subcellularLocation>
</comment>
<keyword evidence="3" id="KW-0813">Transport</keyword>
<evidence type="ECO:0000256" key="3">
    <source>
        <dbReference type="ARBA" id="ARBA00022448"/>
    </source>
</evidence>
<dbReference type="Proteomes" id="UP000076480">
    <property type="component" value="Unassembled WGS sequence"/>
</dbReference>
<evidence type="ECO:0000256" key="7">
    <source>
        <dbReference type="ARBA" id="ARBA00023136"/>
    </source>
</evidence>
<dbReference type="Pfam" id="PF00860">
    <property type="entry name" value="Xan_ur_permease"/>
    <property type="match status" value="1"/>
</dbReference>
<dbReference type="PANTHER" id="PTHR42810:SF4">
    <property type="entry name" value="URIC ACID TRANSPORTER UACT"/>
    <property type="match status" value="1"/>
</dbReference>
<evidence type="ECO:0000256" key="1">
    <source>
        <dbReference type="ARBA" id="ARBA00004651"/>
    </source>
</evidence>
<feature type="transmembrane region" description="Helical" evidence="8">
    <location>
        <begin position="378"/>
        <end position="401"/>
    </location>
</feature>
<dbReference type="InterPro" id="IPR017588">
    <property type="entry name" value="UacT-like"/>
</dbReference>
<protein>
    <submittedName>
        <fullName evidence="9">Uric acid permease PucJ</fullName>
    </submittedName>
</protein>
<dbReference type="PATRIC" id="fig|33960.6.peg.1542"/>
<evidence type="ECO:0000256" key="8">
    <source>
        <dbReference type="SAM" id="Phobius"/>
    </source>
</evidence>
<feature type="transmembrane region" description="Helical" evidence="8">
    <location>
        <begin position="105"/>
        <end position="128"/>
    </location>
</feature>